<feature type="region of interest" description="Disordered" evidence="9">
    <location>
        <begin position="68"/>
        <end position="90"/>
    </location>
</feature>
<evidence type="ECO:0000259" key="10">
    <source>
        <dbReference type="PROSITE" id="PS51192"/>
    </source>
</evidence>
<dbReference type="GO" id="GO:0003677">
    <property type="term" value="F:DNA binding"/>
    <property type="evidence" value="ECO:0007669"/>
    <property type="project" value="InterPro"/>
</dbReference>
<dbReference type="EMBL" id="HBIO01008826">
    <property type="protein sequence ID" value="CAE0461919.1"/>
    <property type="molecule type" value="Transcribed_RNA"/>
</dbReference>
<keyword evidence="8" id="KW-0539">Nucleus</keyword>
<dbReference type="GO" id="GO:0004386">
    <property type="term" value="F:helicase activity"/>
    <property type="evidence" value="ECO:0007669"/>
    <property type="project" value="UniProtKB-KW"/>
</dbReference>
<dbReference type="Pfam" id="PF09110">
    <property type="entry name" value="HAND"/>
    <property type="match status" value="1"/>
</dbReference>
<dbReference type="GO" id="GO:0016887">
    <property type="term" value="F:ATP hydrolysis activity"/>
    <property type="evidence" value="ECO:0007669"/>
    <property type="project" value="TreeGrafter"/>
</dbReference>
<dbReference type="SUPFAM" id="SSF52540">
    <property type="entry name" value="P-loop containing nucleoside triphosphate hydrolases"/>
    <property type="match status" value="2"/>
</dbReference>
<dbReference type="InterPro" id="IPR027417">
    <property type="entry name" value="P-loop_NTPase"/>
</dbReference>
<reference evidence="12" key="1">
    <citation type="submission" date="2021-01" db="EMBL/GenBank/DDBJ databases">
        <authorList>
            <person name="Corre E."/>
            <person name="Pelletier E."/>
            <person name="Niang G."/>
            <person name="Scheremetjew M."/>
            <person name="Finn R."/>
            <person name="Kale V."/>
            <person name="Holt S."/>
            <person name="Cochrane G."/>
            <person name="Meng A."/>
            <person name="Brown T."/>
            <person name="Cohen L."/>
        </authorList>
    </citation>
    <scope>NUCLEOTIDE SEQUENCE</scope>
    <source>
        <strain evidence="12">MM31A-1</strain>
    </source>
</reference>
<dbReference type="AlphaFoldDB" id="A0A7S3Q0P3"/>
<dbReference type="GO" id="GO:0042393">
    <property type="term" value="F:histone binding"/>
    <property type="evidence" value="ECO:0007669"/>
    <property type="project" value="TreeGrafter"/>
</dbReference>
<dbReference type="InterPro" id="IPR015195">
    <property type="entry name" value="SLIDE"/>
</dbReference>
<sequence length="1092" mass="124312">MAKKEAKDLEAAKKERMELIAAEQKALASAQGSDVMDQGKATLEEKFSYLMGQSEVFAHFLAGSVGPMAKKKGKSGNRGKKGRMTEEEEDAQLLKSAQSKRRTIRLDTQPSNLASYCKMHPYQLEGLNWLIKIHDHGINGILADEMGLGKTLQTISLLAYLRESRGVKGPHICVVPKSVVGNWCRELKKWCPVIRVVKMLGTKDERKRVVAEEVKPSIGGKARFDVLVTSYEGILREKGPLGKIHWKYLIIDEAHRIKNPNSSLSKVVRTMKTDFRLLITGTPLQNNLNELWALLNFILPEVFGNPEQFDEWFSFSGSKGQENVIKKLHTILRPFMIRRVKKDVACGLPPKTETKLFIGLTPMQQEWYKRLLNKDAHKLNSLGGPDQVRLLNILMQLRKICNHPYLFEGAEQGPPYFDGPHLWENSGKMSLLNKLLPKLKAQGSRVLIFSQMTRILDILEDYFRLVKYDYCRIDGNTDGEARDSQMDVFNAPNSEKFAFLLSTRAGGLGINLATADIVILFDSDWNPQVDLQAMDRAHRIGQTKPVQVFRFVTEGTVEEKIIERADRKLFLDAAVIQQGRLAEQNTKLNKDDLMKMVKFGADQILNGNGGTYTDEDIDALISRGRKKTSDVQAKFKTDAQHNLADFSLMGDDETGKDTFDFGGENYRDKKKSAGNFINLPQRERKRNYNVNEYFRDSLNQAPAAAKPGDKKRKKTHNFQDFQLFNKERLEFFSNRERDLENKKNLRITQIESYRHQAKNAPSLQNARVDVRNGSSREELEAKADQLQEALEVFELKPEEKAEKRKLLAEGFPDWSKKDFRSFCASLERNGRFGITNIIKEVAEECGKADDEVKRYYVCFWLYYKRIGDWQKVLERVEKGEKKILRLRQIRDAIQEKMERHLDETYGHLYETDSEDKPTPDQLLDHAWQTVKLKYIAGSKNRTYTEEEDAFLLCMMQRHGFGANERIRLEIRRAFQFRFNWYFKSRSSTEIQKRCESIVKMVEKELMDVRKEEVAKEAAEKAQKLAAAQNPSPSGFDAPAAAPTTVLTIADAAIAAAPVTAATVTAATTELAANMAKAALAATMAEAVASQNR</sequence>
<dbReference type="Gene3D" id="3.40.50.10810">
    <property type="entry name" value="Tandem AAA-ATPase domain"/>
    <property type="match status" value="1"/>
</dbReference>
<evidence type="ECO:0000256" key="1">
    <source>
        <dbReference type="ARBA" id="ARBA00004123"/>
    </source>
</evidence>
<dbReference type="Gene3D" id="1.10.10.60">
    <property type="entry name" value="Homeodomain-like"/>
    <property type="match status" value="2"/>
</dbReference>
<comment type="subcellular location">
    <subcellularLocation>
        <location evidence="1">Nucleus</location>
    </subcellularLocation>
</comment>
<dbReference type="GO" id="GO:0005524">
    <property type="term" value="F:ATP binding"/>
    <property type="evidence" value="ECO:0007669"/>
    <property type="project" value="UniProtKB-KW"/>
</dbReference>
<dbReference type="GO" id="GO:0000785">
    <property type="term" value="C:chromatin"/>
    <property type="evidence" value="ECO:0007669"/>
    <property type="project" value="TreeGrafter"/>
</dbReference>
<dbReference type="PROSITE" id="PS51192">
    <property type="entry name" value="HELICASE_ATP_BIND_1"/>
    <property type="match status" value="1"/>
</dbReference>
<dbReference type="InterPro" id="IPR001650">
    <property type="entry name" value="Helicase_C-like"/>
</dbReference>
<protein>
    <submittedName>
        <fullName evidence="12">Uncharacterized protein</fullName>
    </submittedName>
</protein>
<dbReference type="SMART" id="SM00487">
    <property type="entry name" value="DEXDc"/>
    <property type="match status" value="1"/>
</dbReference>
<evidence type="ECO:0000256" key="6">
    <source>
        <dbReference type="ARBA" id="ARBA00022840"/>
    </source>
</evidence>
<feature type="domain" description="Helicase ATP-binding" evidence="10">
    <location>
        <begin position="131"/>
        <end position="301"/>
    </location>
</feature>
<dbReference type="InterPro" id="IPR014001">
    <property type="entry name" value="Helicase_ATP-bd"/>
</dbReference>
<evidence type="ECO:0000256" key="5">
    <source>
        <dbReference type="ARBA" id="ARBA00022806"/>
    </source>
</evidence>
<dbReference type="FunFam" id="3.40.50.300:FF:000082">
    <property type="entry name" value="ISWI chromatin remodeling complex ATPase ISW1"/>
    <property type="match status" value="1"/>
</dbReference>
<comment type="similarity">
    <text evidence="2">Belongs to the SNF2/RAD54 helicase family. ISWI subfamily.</text>
</comment>
<dbReference type="InterPro" id="IPR015194">
    <property type="entry name" value="ISWI_HAND-dom"/>
</dbReference>
<dbReference type="InterPro" id="IPR000330">
    <property type="entry name" value="SNF2_N"/>
</dbReference>
<keyword evidence="5" id="KW-0347">Helicase</keyword>
<evidence type="ECO:0000256" key="9">
    <source>
        <dbReference type="SAM" id="MobiDB-lite"/>
    </source>
</evidence>
<dbReference type="InterPro" id="IPR009057">
    <property type="entry name" value="Homeodomain-like_sf"/>
</dbReference>
<evidence type="ECO:0000256" key="4">
    <source>
        <dbReference type="ARBA" id="ARBA00022801"/>
    </source>
</evidence>
<dbReference type="InterPro" id="IPR038718">
    <property type="entry name" value="SNF2-like_sf"/>
</dbReference>
<dbReference type="InterPro" id="IPR036306">
    <property type="entry name" value="ISWI_HAND-dom_sf"/>
</dbReference>
<evidence type="ECO:0000313" key="12">
    <source>
        <dbReference type="EMBL" id="CAE0461919.1"/>
    </source>
</evidence>
<dbReference type="GO" id="GO:0031491">
    <property type="term" value="F:nucleosome binding"/>
    <property type="evidence" value="ECO:0007669"/>
    <property type="project" value="InterPro"/>
</dbReference>
<dbReference type="PANTHER" id="PTHR45623:SF49">
    <property type="entry name" value="SWI_SNF-RELATED MATRIX-ASSOCIATED ACTIN-DEPENDENT REGULATOR OF CHROMATIN SUBFAMILY A MEMBER 5"/>
    <property type="match status" value="1"/>
</dbReference>
<dbReference type="SMART" id="SM00490">
    <property type="entry name" value="HELICc"/>
    <property type="match status" value="1"/>
</dbReference>
<keyword evidence="7" id="KW-0175">Coiled coil</keyword>
<evidence type="ECO:0000259" key="11">
    <source>
        <dbReference type="PROSITE" id="PS51194"/>
    </source>
</evidence>
<dbReference type="GO" id="GO:0140658">
    <property type="term" value="F:ATP-dependent chromatin remodeler activity"/>
    <property type="evidence" value="ECO:0007669"/>
    <property type="project" value="TreeGrafter"/>
</dbReference>
<evidence type="ECO:0000256" key="3">
    <source>
        <dbReference type="ARBA" id="ARBA00022741"/>
    </source>
</evidence>
<dbReference type="PANTHER" id="PTHR45623">
    <property type="entry name" value="CHROMODOMAIN-HELICASE-DNA-BINDING PROTEIN 3-RELATED-RELATED"/>
    <property type="match status" value="1"/>
</dbReference>
<dbReference type="Pfam" id="PF09111">
    <property type="entry name" value="SLIDE"/>
    <property type="match status" value="1"/>
</dbReference>
<feature type="compositionally biased region" description="Basic residues" evidence="9">
    <location>
        <begin position="69"/>
        <end position="82"/>
    </location>
</feature>
<keyword evidence="4" id="KW-0378">Hydrolase</keyword>
<evidence type="ECO:0000256" key="2">
    <source>
        <dbReference type="ARBA" id="ARBA00009687"/>
    </source>
</evidence>
<dbReference type="SUPFAM" id="SSF101224">
    <property type="entry name" value="HAND domain of the nucleosome remodeling ATPase ISWI"/>
    <property type="match status" value="1"/>
</dbReference>
<dbReference type="InterPro" id="IPR049730">
    <property type="entry name" value="SNF2/RAD54-like_C"/>
</dbReference>
<name>A0A7S3Q0P3_9STRA</name>
<dbReference type="CDD" id="cd18793">
    <property type="entry name" value="SF2_C_SNF"/>
    <property type="match status" value="1"/>
</dbReference>
<gene>
    <name evidence="12" type="ORF">CDEB00056_LOCUS6760</name>
</gene>
<dbReference type="FunFam" id="3.40.50.10810:FF:000015">
    <property type="entry name" value="lymphoid-specific helicase isoform X1"/>
    <property type="match status" value="1"/>
</dbReference>
<evidence type="ECO:0000256" key="7">
    <source>
        <dbReference type="ARBA" id="ARBA00023054"/>
    </source>
</evidence>
<dbReference type="Pfam" id="PF00176">
    <property type="entry name" value="SNF2-rel_dom"/>
    <property type="match status" value="1"/>
</dbReference>
<proteinExistence type="inferred from homology"/>
<feature type="domain" description="Helicase C-terminal" evidence="11">
    <location>
        <begin position="431"/>
        <end position="594"/>
    </location>
</feature>
<keyword evidence="3" id="KW-0547">Nucleotide-binding</keyword>
<dbReference type="GO" id="GO:0034728">
    <property type="term" value="P:nucleosome organization"/>
    <property type="evidence" value="ECO:0007669"/>
    <property type="project" value="TreeGrafter"/>
</dbReference>
<organism evidence="12">
    <name type="scientific">Chaetoceros debilis</name>
    <dbReference type="NCBI Taxonomy" id="122233"/>
    <lineage>
        <taxon>Eukaryota</taxon>
        <taxon>Sar</taxon>
        <taxon>Stramenopiles</taxon>
        <taxon>Ochrophyta</taxon>
        <taxon>Bacillariophyta</taxon>
        <taxon>Coscinodiscophyceae</taxon>
        <taxon>Chaetocerotophycidae</taxon>
        <taxon>Chaetocerotales</taxon>
        <taxon>Chaetocerotaceae</taxon>
        <taxon>Chaetoceros</taxon>
    </lineage>
</organism>
<dbReference type="Pfam" id="PF00271">
    <property type="entry name" value="Helicase_C"/>
    <property type="match status" value="1"/>
</dbReference>
<evidence type="ECO:0000256" key="8">
    <source>
        <dbReference type="ARBA" id="ARBA00023242"/>
    </source>
</evidence>
<dbReference type="SUPFAM" id="SSF46689">
    <property type="entry name" value="Homeodomain-like"/>
    <property type="match status" value="1"/>
</dbReference>
<dbReference type="PROSITE" id="PS51194">
    <property type="entry name" value="HELICASE_CTER"/>
    <property type="match status" value="1"/>
</dbReference>
<dbReference type="GO" id="GO:0005634">
    <property type="term" value="C:nucleus"/>
    <property type="evidence" value="ECO:0007669"/>
    <property type="project" value="UniProtKB-SubCell"/>
</dbReference>
<dbReference type="Gene3D" id="1.10.1040.30">
    <property type="entry name" value="ISWI, HAND domain"/>
    <property type="match status" value="1"/>
</dbReference>
<keyword evidence="6" id="KW-0067">ATP-binding</keyword>
<accession>A0A7S3Q0P3</accession>
<dbReference type="Gene3D" id="3.40.50.300">
    <property type="entry name" value="P-loop containing nucleotide triphosphate hydrolases"/>
    <property type="match status" value="1"/>
</dbReference>